<dbReference type="Gene3D" id="1.25.40.10">
    <property type="entry name" value="Tetratricopeptide repeat domain"/>
    <property type="match status" value="1"/>
</dbReference>
<proteinExistence type="predicted"/>
<dbReference type="RefSeq" id="WP_386430516.1">
    <property type="nucleotide sequence ID" value="NZ_JBHSBB010000013.1"/>
</dbReference>
<comment type="caution">
    <text evidence="1">The sequence shown here is derived from an EMBL/GenBank/DDBJ whole genome shotgun (WGS) entry which is preliminary data.</text>
</comment>
<protein>
    <submittedName>
        <fullName evidence="1">Uncharacterized protein</fullName>
    </submittedName>
</protein>
<evidence type="ECO:0000313" key="1">
    <source>
        <dbReference type="EMBL" id="MFC4033421.1"/>
    </source>
</evidence>
<gene>
    <name evidence="1" type="ORF">ACFO3J_18325</name>
</gene>
<keyword evidence="2" id="KW-1185">Reference proteome</keyword>
<dbReference type="InterPro" id="IPR011990">
    <property type="entry name" value="TPR-like_helical_dom_sf"/>
</dbReference>
<organism evidence="1 2">
    <name type="scientific">Streptomyces polygonati</name>
    <dbReference type="NCBI Taxonomy" id="1617087"/>
    <lineage>
        <taxon>Bacteria</taxon>
        <taxon>Bacillati</taxon>
        <taxon>Actinomycetota</taxon>
        <taxon>Actinomycetes</taxon>
        <taxon>Kitasatosporales</taxon>
        <taxon>Streptomycetaceae</taxon>
        <taxon>Streptomyces</taxon>
    </lineage>
</organism>
<name>A0ABV8HU88_9ACTN</name>
<reference evidence="2" key="1">
    <citation type="journal article" date="2019" name="Int. J. Syst. Evol. Microbiol.">
        <title>The Global Catalogue of Microorganisms (GCM) 10K type strain sequencing project: providing services to taxonomists for standard genome sequencing and annotation.</title>
        <authorList>
            <consortium name="The Broad Institute Genomics Platform"/>
            <consortium name="The Broad Institute Genome Sequencing Center for Infectious Disease"/>
            <person name="Wu L."/>
            <person name="Ma J."/>
        </authorList>
    </citation>
    <scope>NUCLEOTIDE SEQUENCE [LARGE SCALE GENOMIC DNA]</scope>
    <source>
        <strain evidence="2">CGMCC 4.7237</strain>
    </source>
</reference>
<dbReference type="Proteomes" id="UP001595765">
    <property type="component" value="Unassembled WGS sequence"/>
</dbReference>
<dbReference type="EMBL" id="JBHSBB010000013">
    <property type="protein sequence ID" value="MFC4033421.1"/>
    <property type="molecule type" value="Genomic_DNA"/>
</dbReference>
<sequence>MEAAAFEAGRAAIAWYETERTNLVAAVQAACTGGMDRIARQIPAALTMIIADREPADAWLPAQQMALEAARRAADRYGEAITLDNLGIAYRHLFRLALAEEHFSGA</sequence>
<evidence type="ECO:0000313" key="2">
    <source>
        <dbReference type="Proteomes" id="UP001595765"/>
    </source>
</evidence>
<accession>A0ABV8HU88</accession>